<dbReference type="InterPro" id="IPR000182">
    <property type="entry name" value="GNAT_dom"/>
</dbReference>
<protein>
    <submittedName>
        <fullName evidence="2">GNAT family N-acetyltransferase</fullName>
    </submittedName>
</protein>
<keyword evidence="3" id="KW-1185">Reference proteome</keyword>
<dbReference type="CDD" id="cd04301">
    <property type="entry name" value="NAT_SF"/>
    <property type="match status" value="1"/>
</dbReference>
<dbReference type="PANTHER" id="PTHR42791">
    <property type="entry name" value="GNAT FAMILY ACETYLTRANSFERASE"/>
    <property type="match status" value="1"/>
</dbReference>
<name>A0ABP3Q1U9_9ACTN</name>
<gene>
    <name evidence="2" type="ORF">GCM10010394_02760</name>
</gene>
<sequence length="211" mass="22868">MRTGAVCMSTEPGTDIRRVEPGDEKAVEAVVALLDEAFQDDPVSSWVFPDPAHRRATHRHLMRAFLEISLAEGHVDLTGDGTATALWIDVPAEPEEGEEDGPAQLRAAVDPANERVELIGRLTGSVHPHGRAHTYLLLIAVAPDRQGQGAGAALMAPVLERCDREGLPAYLEASSARSSVLYERLGFVHLGEPLRLPDGPLMYPMWREPGA</sequence>
<dbReference type="PANTHER" id="PTHR42791:SF1">
    <property type="entry name" value="N-ACETYLTRANSFERASE DOMAIN-CONTAINING PROTEIN"/>
    <property type="match status" value="1"/>
</dbReference>
<evidence type="ECO:0000259" key="1">
    <source>
        <dbReference type="PROSITE" id="PS51186"/>
    </source>
</evidence>
<dbReference type="Gene3D" id="3.40.630.30">
    <property type="match status" value="1"/>
</dbReference>
<dbReference type="Pfam" id="PF00583">
    <property type="entry name" value="Acetyltransf_1"/>
    <property type="match status" value="1"/>
</dbReference>
<dbReference type="SUPFAM" id="SSF55729">
    <property type="entry name" value="Acyl-CoA N-acyltransferases (Nat)"/>
    <property type="match status" value="1"/>
</dbReference>
<dbReference type="EMBL" id="BAAACA010000002">
    <property type="protein sequence ID" value="GAA0577694.1"/>
    <property type="molecule type" value="Genomic_DNA"/>
</dbReference>
<dbReference type="InterPro" id="IPR016181">
    <property type="entry name" value="Acyl_CoA_acyltransferase"/>
</dbReference>
<feature type="domain" description="N-acetyltransferase" evidence="1">
    <location>
        <begin position="66"/>
        <end position="210"/>
    </location>
</feature>
<comment type="caution">
    <text evidence="2">The sequence shown here is derived from an EMBL/GenBank/DDBJ whole genome shotgun (WGS) entry which is preliminary data.</text>
</comment>
<dbReference type="PROSITE" id="PS51186">
    <property type="entry name" value="GNAT"/>
    <property type="match status" value="1"/>
</dbReference>
<proteinExistence type="predicted"/>
<dbReference type="InterPro" id="IPR052523">
    <property type="entry name" value="Trichothecene_AcTrans"/>
</dbReference>
<evidence type="ECO:0000313" key="3">
    <source>
        <dbReference type="Proteomes" id="UP001500668"/>
    </source>
</evidence>
<dbReference type="Proteomes" id="UP001500668">
    <property type="component" value="Unassembled WGS sequence"/>
</dbReference>
<organism evidence="2 3">
    <name type="scientific">Streptomyces crystallinus</name>
    <dbReference type="NCBI Taxonomy" id="68191"/>
    <lineage>
        <taxon>Bacteria</taxon>
        <taxon>Bacillati</taxon>
        <taxon>Actinomycetota</taxon>
        <taxon>Actinomycetes</taxon>
        <taxon>Kitasatosporales</taxon>
        <taxon>Streptomycetaceae</taxon>
        <taxon>Streptomyces</taxon>
    </lineage>
</organism>
<accession>A0ABP3Q1U9</accession>
<reference evidence="3" key="1">
    <citation type="journal article" date="2019" name="Int. J. Syst. Evol. Microbiol.">
        <title>The Global Catalogue of Microorganisms (GCM) 10K type strain sequencing project: providing services to taxonomists for standard genome sequencing and annotation.</title>
        <authorList>
            <consortium name="The Broad Institute Genomics Platform"/>
            <consortium name="The Broad Institute Genome Sequencing Center for Infectious Disease"/>
            <person name="Wu L."/>
            <person name="Ma J."/>
        </authorList>
    </citation>
    <scope>NUCLEOTIDE SEQUENCE [LARGE SCALE GENOMIC DNA]</scope>
    <source>
        <strain evidence="3">JCM 5067</strain>
    </source>
</reference>
<evidence type="ECO:0000313" key="2">
    <source>
        <dbReference type="EMBL" id="GAA0577694.1"/>
    </source>
</evidence>